<dbReference type="EMBL" id="JAGFBU010000001">
    <property type="protein sequence ID" value="MBP4140514.1"/>
    <property type="molecule type" value="Genomic_DNA"/>
</dbReference>
<evidence type="ECO:0000313" key="3">
    <source>
        <dbReference type="Proteomes" id="UP000674217"/>
    </source>
</evidence>
<name>A0ABS5CPG7_9FLAO</name>
<dbReference type="InterPro" id="IPR053188">
    <property type="entry name" value="FkbM_Methyltransferase"/>
</dbReference>
<comment type="caution">
    <text evidence="2">The sequence shown here is derived from an EMBL/GenBank/DDBJ whole genome shotgun (WGS) entry which is preliminary data.</text>
</comment>
<sequence length="240" mass="27648">MNKSLKKYLKELLFSMGYKISKINNIQLQNSNPFLACKAKIKTNKPVVFDIGMNHGQTLNKILEIFPESFVYGFEASKYCFKDLILSYSDKKNVVMNNTAMGDIEGILKFNEYSWDAMNSFLERSYGKAHIIETYDVNVTTVDDYCFKNQIAKINLLKSDTEGFELKVLKGAKKMMIENKIQFVLIELFFDLNFFEQSSVGEIFSYLENNDFSLVKFYDFSLTGDGLASKSDALFINNKF</sequence>
<dbReference type="Proteomes" id="UP000674217">
    <property type="component" value="Unassembled WGS sequence"/>
</dbReference>
<dbReference type="Pfam" id="PF05050">
    <property type="entry name" value="Methyltransf_21"/>
    <property type="match status" value="1"/>
</dbReference>
<evidence type="ECO:0000259" key="1">
    <source>
        <dbReference type="Pfam" id="PF05050"/>
    </source>
</evidence>
<reference evidence="2 3" key="1">
    <citation type="submission" date="2021-03" db="EMBL/GenBank/DDBJ databases">
        <title>Flavobacterium Flabelliformis Sp. Nov. And Flavobacterium Geliluteum Sp. Nov., Two Novel Multidrug Resistant Psychrophilic Species Isolated From Antarctica.</title>
        <authorList>
            <person name="Kralova S."/>
            <person name="Busse H.J."/>
            <person name="Bezdicek M."/>
            <person name="Nykrynova M."/>
            <person name="Kroupova E."/>
            <person name="Krsek D."/>
            <person name="Sedlacek I."/>
        </authorList>
    </citation>
    <scope>NUCLEOTIDE SEQUENCE [LARGE SCALE GENOMIC DNA]</scope>
    <source>
        <strain evidence="2 3">P4023</strain>
    </source>
</reference>
<dbReference type="Gene3D" id="3.40.50.150">
    <property type="entry name" value="Vaccinia Virus protein VP39"/>
    <property type="match status" value="1"/>
</dbReference>
<evidence type="ECO:0000313" key="2">
    <source>
        <dbReference type="EMBL" id="MBP4140514.1"/>
    </source>
</evidence>
<organism evidence="2 3">
    <name type="scientific">Flavobacterium flabelliforme</name>
    <dbReference type="NCBI Taxonomy" id="2816119"/>
    <lineage>
        <taxon>Bacteria</taxon>
        <taxon>Pseudomonadati</taxon>
        <taxon>Bacteroidota</taxon>
        <taxon>Flavobacteriia</taxon>
        <taxon>Flavobacteriales</taxon>
        <taxon>Flavobacteriaceae</taxon>
        <taxon>Flavobacterium</taxon>
    </lineage>
</organism>
<dbReference type="PANTHER" id="PTHR36973:SF4">
    <property type="entry name" value="NODULATION PROTEIN"/>
    <property type="match status" value="1"/>
</dbReference>
<dbReference type="SUPFAM" id="SSF53335">
    <property type="entry name" value="S-adenosyl-L-methionine-dependent methyltransferases"/>
    <property type="match status" value="1"/>
</dbReference>
<proteinExistence type="predicted"/>
<accession>A0ABS5CPG7</accession>
<keyword evidence="3" id="KW-1185">Reference proteome</keyword>
<keyword evidence="2" id="KW-0808">Transferase</keyword>
<dbReference type="InterPro" id="IPR029063">
    <property type="entry name" value="SAM-dependent_MTases_sf"/>
</dbReference>
<dbReference type="PANTHER" id="PTHR36973">
    <property type="entry name" value="SLL1456 PROTEIN-RELATED"/>
    <property type="match status" value="1"/>
</dbReference>
<keyword evidence="2" id="KW-0489">Methyltransferase</keyword>
<protein>
    <submittedName>
        <fullName evidence="2">FkbM family methyltransferase</fullName>
    </submittedName>
</protein>
<dbReference type="RefSeq" id="WP_210644296.1">
    <property type="nucleotide sequence ID" value="NZ_JAGFBU010000001.1"/>
</dbReference>
<dbReference type="NCBIfam" id="TIGR01444">
    <property type="entry name" value="fkbM_fam"/>
    <property type="match status" value="1"/>
</dbReference>
<gene>
    <name evidence="2" type="ORF">J3S90_01710</name>
</gene>
<dbReference type="InterPro" id="IPR006342">
    <property type="entry name" value="FkbM_mtfrase"/>
</dbReference>
<dbReference type="GO" id="GO:0008168">
    <property type="term" value="F:methyltransferase activity"/>
    <property type="evidence" value="ECO:0007669"/>
    <property type="project" value="UniProtKB-KW"/>
</dbReference>
<feature type="domain" description="Methyltransferase FkbM" evidence="1">
    <location>
        <begin position="50"/>
        <end position="213"/>
    </location>
</feature>
<dbReference type="GO" id="GO:0032259">
    <property type="term" value="P:methylation"/>
    <property type="evidence" value="ECO:0007669"/>
    <property type="project" value="UniProtKB-KW"/>
</dbReference>